<reference evidence="2" key="1">
    <citation type="submission" date="2022-11" db="UniProtKB">
        <authorList>
            <consortium name="WormBaseParasite"/>
        </authorList>
    </citation>
    <scope>IDENTIFICATION</scope>
</reference>
<keyword evidence="1" id="KW-1185">Reference proteome</keyword>
<dbReference type="WBParaSite" id="jg13499">
    <property type="protein sequence ID" value="jg13499"/>
    <property type="gene ID" value="jg13499"/>
</dbReference>
<evidence type="ECO:0000313" key="1">
    <source>
        <dbReference type="Proteomes" id="UP000887574"/>
    </source>
</evidence>
<organism evidence="1 2">
    <name type="scientific">Ditylenchus dipsaci</name>
    <dbReference type="NCBI Taxonomy" id="166011"/>
    <lineage>
        <taxon>Eukaryota</taxon>
        <taxon>Metazoa</taxon>
        <taxon>Ecdysozoa</taxon>
        <taxon>Nematoda</taxon>
        <taxon>Chromadorea</taxon>
        <taxon>Rhabditida</taxon>
        <taxon>Tylenchina</taxon>
        <taxon>Tylenchomorpha</taxon>
        <taxon>Sphaerularioidea</taxon>
        <taxon>Anguinidae</taxon>
        <taxon>Anguininae</taxon>
        <taxon>Ditylenchus</taxon>
    </lineage>
</organism>
<dbReference type="AlphaFoldDB" id="A0A915CX18"/>
<sequence>MVVVQASQASGTSPAFNSSAFFQCQNSSAMVVFSSPRQRLKIQLYSLNAMVRHGIRYPKQWERFLENNKQSQGNTHTDDVLDLEVQGNLDVKLNSDQLISLSFQPFYMVHKFN</sequence>
<dbReference type="Proteomes" id="UP000887574">
    <property type="component" value="Unplaced"/>
</dbReference>
<proteinExistence type="predicted"/>
<accession>A0A915CX18</accession>
<name>A0A915CX18_9BILA</name>
<evidence type="ECO:0000313" key="2">
    <source>
        <dbReference type="WBParaSite" id="jg13499"/>
    </source>
</evidence>
<protein>
    <submittedName>
        <fullName evidence="2">Uncharacterized protein</fullName>
    </submittedName>
</protein>